<evidence type="ECO:0000313" key="1">
    <source>
        <dbReference type="EMBL" id="OOF85604.1"/>
    </source>
</evidence>
<organism evidence="1 2">
    <name type="scientific">Rodentibacter ratti</name>
    <dbReference type="NCBI Taxonomy" id="1906745"/>
    <lineage>
        <taxon>Bacteria</taxon>
        <taxon>Pseudomonadati</taxon>
        <taxon>Pseudomonadota</taxon>
        <taxon>Gammaproteobacteria</taxon>
        <taxon>Pasteurellales</taxon>
        <taxon>Pasteurellaceae</taxon>
        <taxon>Rodentibacter</taxon>
    </lineage>
</organism>
<gene>
    <name evidence="1" type="ORF">BKG93_04340</name>
</gene>
<accession>A0A1V3L6N9</accession>
<comment type="caution">
    <text evidence="1">The sequence shown here is derived from an EMBL/GenBank/DDBJ whole genome shotgun (WGS) entry which is preliminary data.</text>
</comment>
<dbReference type="Proteomes" id="UP000189549">
    <property type="component" value="Unassembled WGS sequence"/>
</dbReference>
<name>A0A1V3L6N9_9PAST</name>
<dbReference type="AlphaFoldDB" id="A0A1V3L6N9"/>
<dbReference type="Pfam" id="PF26092">
    <property type="entry name" value="T4_Y16D"/>
    <property type="match status" value="1"/>
</dbReference>
<sequence length="114" mass="13333">MSSSLQLADEPIRNIDMENKEHPELIVCAAIKFFNICDPSIEVDIPSVRHFDPLTHSILEQFSYDEWEEKEQGFITNFGRFVNRKEALEIAKANNQIRYGIGYEPDELYSEMLY</sequence>
<dbReference type="InterPro" id="IPR058630">
    <property type="entry name" value="T4_Y16D"/>
</dbReference>
<reference evidence="1 2" key="1">
    <citation type="submission" date="2016-10" db="EMBL/GenBank/DDBJ databases">
        <title>Rodentibacter gen. nov. and new species.</title>
        <authorList>
            <person name="Christensen H."/>
        </authorList>
    </citation>
    <scope>NUCLEOTIDE SEQUENCE [LARGE SCALE GENOMIC DNA]</scope>
    <source>
        <strain evidence="1 2">Ppn157</strain>
    </source>
</reference>
<protein>
    <submittedName>
        <fullName evidence="1">Uncharacterized protein</fullName>
    </submittedName>
</protein>
<proteinExistence type="predicted"/>
<dbReference type="EMBL" id="MLAH01000020">
    <property type="protein sequence ID" value="OOF85604.1"/>
    <property type="molecule type" value="Genomic_DNA"/>
</dbReference>
<evidence type="ECO:0000313" key="2">
    <source>
        <dbReference type="Proteomes" id="UP000189549"/>
    </source>
</evidence>